<dbReference type="EMBL" id="JAGDFM010000635">
    <property type="protein sequence ID" value="KAG7376708.1"/>
    <property type="molecule type" value="Genomic_DNA"/>
</dbReference>
<gene>
    <name evidence="2" type="ORF">PHYPSEUDO_012863</name>
</gene>
<reference evidence="2" key="1">
    <citation type="submission" date="2021-02" db="EMBL/GenBank/DDBJ databases">
        <authorList>
            <person name="Palmer J.M."/>
        </authorList>
    </citation>
    <scope>NUCLEOTIDE SEQUENCE</scope>
    <source>
        <strain evidence="2">SCRP734</strain>
    </source>
</reference>
<keyword evidence="3" id="KW-1185">Reference proteome</keyword>
<accession>A0A8T1V9C9</accession>
<evidence type="ECO:0000313" key="3">
    <source>
        <dbReference type="Proteomes" id="UP000694044"/>
    </source>
</evidence>
<organism evidence="2 3">
    <name type="scientific">Phytophthora pseudosyringae</name>
    <dbReference type="NCBI Taxonomy" id="221518"/>
    <lineage>
        <taxon>Eukaryota</taxon>
        <taxon>Sar</taxon>
        <taxon>Stramenopiles</taxon>
        <taxon>Oomycota</taxon>
        <taxon>Peronosporomycetes</taxon>
        <taxon>Peronosporales</taxon>
        <taxon>Peronosporaceae</taxon>
        <taxon>Phytophthora</taxon>
    </lineage>
</organism>
<evidence type="ECO:0000313" key="2">
    <source>
        <dbReference type="EMBL" id="KAG7376708.1"/>
    </source>
</evidence>
<sequence>MTEAPPPRGLAATAARGPRWTAQGPRQQRQPPPDGRKQSYPCGVKASYSATTSGISSIKRARGSHVSSAGIRHVPAMSFTTKTVVKNLSIYKKVMKGRKNKELL</sequence>
<comment type="caution">
    <text evidence="2">The sequence shown here is derived from an EMBL/GenBank/DDBJ whole genome shotgun (WGS) entry which is preliminary data.</text>
</comment>
<dbReference type="Proteomes" id="UP000694044">
    <property type="component" value="Unassembled WGS sequence"/>
</dbReference>
<feature type="region of interest" description="Disordered" evidence="1">
    <location>
        <begin position="1"/>
        <end position="43"/>
    </location>
</feature>
<name>A0A8T1V9C9_9STRA</name>
<evidence type="ECO:0000256" key="1">
    <source>
        <dbReference type="SAM" id="MobiDB-lite"/>
    </source>
</evidence>
<protein>
    <submittedName>
        <fullName evidence="2">Uncharacterized protein</fullName>
    </submittedName>
</protein>
<proteinExistence type="predicted"/>
<dbReference type="AlphaFoldDB" id="A0A8T1V9C9"/>